<accession>A0ACC2X9F1</accession>
<sequence>MARGVKANADSVRLAPFVGVIDGTTGRPADKSPYALSTGQPQEVSPLDDLMKQSSSRWRLPVLVFCGKNDEGMCLDDEEYLGRPLEHGETCVVLSEAWVIDSVAIGRLLRMADYAKHGEPEMVTDFMLAFILTEIPLSASPGVDVDLPSLFLPSAFPPTYRISLPRSQDMLVTLLPTPNQEQDLIPTGPLLQVLGPFTCSDERGPAGRPLRSGAPSSYLGTSKYDKSQDDKLGTSHTLADSGRALAATDEILIPKTPERSQMGRLCNAFSGPYCHSSKTHDLVDDIKGDAQCAYIQPKLPPPLEIYIHAKKQSHIEHIQEDLATWNRQRIDARDRAEEGRIDMELDEDGGYMTDAMKPNTDEEDIKLADNHASATAAAPESATEPLALEASILLELLPPLKLSRRPDSEGEFTDTPHRSSHAHDLTSNIPYYPYLTLVASDDNSTPAPLVPSSGPVPPFSVFPGSFRHGPYPQTRHEILPEPISQKRVIAFHNAGYGVGWMDFEACADWVCVPKQKRSG</sequence>
<dbReference type="Proteomes" id="UP001243375">
    <property type="component" value="Unassembled WGS sequence"/>
</dbReference>
<evidence type="ECO:0000313" key="2">
    <source>
        <dbReference type="Proteomes" id="UP001243375"/>
    </source>
</evidence>
<keyword evidence="2" id="KW-1185">Reference proteome</keyword>
<protein>
    <submittedName>
        <fullName evidence="1">Uncharacterized protein</fullName>
    </submittedName>
</protein>
<evidence type="ECO:0000313" key="1">
    <source>
        <dbReference type="EMBL" id="KAJ9120670.1"/>
    </source>
</evidence>
<dbReference type="EMBL" id="JASBWU010000006">
    <property type="protein sequence ID" value="KAJ9120670.1"/>
    <property type="molecule type" value="Genomic_DNA"/>
</dbReference>
<proteinExistence type="predicted"/>
<gene>
    <name evidence="1" type="ORF">QFC22_002601</name>
</gene>
<reference evidence="1" key="1">
    <citation type="submission" date="2023-04" db="EMBL/GenBank/DDBJ databases">
        <title>Draft Genome sequencing of Naganishia species isolated from polar environments using Oxford Nanopore Technology.</title>
        <authorList>
            <person name="Leo P."/>
            <person name="Venkateswaran K."/>
        </authorList>
    </citation>
    <scope>NUCLEOTIDE SEQUENCE</scope>
    <source>
        <strain evidence="1">MNA-CCFEE 5425</strain>
    </source>
</reference>
<organism evidence="1 2">
    <name type="scientific">Naganishia vaughanmartiniae</name>
    <dbReference type="NCBI Taxonomy" id="1424756"/>
    <lineage>
        <taxon>Eukaryota</taxon>
        <taxon>Fungi</taxon>
        <taxon>Dikarya</taxon>
        <taxon>Basidiomycota</taxon>
        <taxon>Agaricomycotina</taxon>
        <taxon>Tremellomycetes</taxon>
        <taxon>Filobasidiales</taxon>
        <taxon>Filobasidiaceae</taxon>
        <taxon>Naganishia</taxon>
    </lineage>
</organism>
<comment type="caution">
    <text evidence="1">The sequence shown here is derived from an EMBL/GenBank/DDBJ whole genome shotgun (WGS) entry which is preliminary data.</text>
</comment>
<name>A0ACC2X9F1_9TREE</name>